<evidence type="ECO:0000313" key="3">
    <source>
        <dbReference type="Proteomes" id="UP001302602"/>
    </source>
</evidence>
<accession>A0AAN6YZK7</accession>
<dbReference type="EMBL" id="MU853247">
    <property type="protein sequence ID" value="KAK4119527.1"/>
    <property type="molecule type" value="Genomic_DNA"/>
</dbReference>
<dbReference type="RefSeq" id="XP_062643300.1">
    <property type="nucleotide sequence ID" value="XM_062786448.1"/>
</dbReference>
<dbReference type="Proteomes" id="UP001302602">
    <property type="component" value="Unassembled WGS sequence"/>
</dbReference>
<sequence length="99" mass="10968">MKSMLDLEGLWDAEMHVLGGVGSFEYYGYVIRKPSVGTARLGGTAQPGGRLKGNRHSGTRVSRRKVYSGVEEDNNTPMGLALHQIMRYIRSQRGIWSGN</sequence>
<reference evidence="2" key="1">
    <citation type="journal article" date="2023" name="Mol. Phylogenet. Evol.">
        <title>Genome-scale phylogeny and comparative genomics of the fungal order Sordariales.</title>
        <authorList>
            <person name="Hensen N."/>
            <person name="Bonometti L."/>
            <person name="Westerberg I."/>
            <person name="Brannstrom I.O."/>
            <person name="Guillou S."/>
            <person name="Cros-Aarteil S."/>
            <person name="Calhoun S."/>
            <person name="Haridas S."/>
            <person name="Kuo A."/>
            <person name="Mondo S."/>
            <person name="Pangilinan J."/>
            <person name="Riley R."/>
            <person name="LaButti K."/>
            <person name="Andreopoulos B."/>
            <person name="Lipzen A."/>
            <person name="Chen C."/>
            <person name="Yan M."/>
            <person name="Daum C."/>
            <person name="Ng V."/>
            <person name="Clum A."/>
            <person name="Steindorff A."/>
            <person name="Ohm R.A."/>
            <person name="Martin F."/>
            <person name="Silar P."/>
            <person name="Natvig D.O."/>
            <person name="Lalanne C."/>
            <person name="Gautier V."/>
            <person name="Ament-Velasquez S.L."/>
            <person name="Kruys A."/>
            <person name="Hutchinson M.I."/>
            <person name="Powell A.J."/>
            <person name="Barry K."/>
            <person name="Miller A.N."/>
            <person name="Grigoriev I.V."/>
            <person name="Debuchy R."/>
            <person name="Gladieux P."/>
            <person name="Hiltunen Thoren M."/>
            <person name="Johannesson H."/>
        </authorList>
    </citation>
    <scope>NUCLEOTIDE SEQUENCE</scope>
    <source>
        <strain evidence="2">CBS 731.68</strain>
    </source>
</reference>
<comment type="caution">
    <text evidence="2">The sequence shown here is derived from an EMBL/GenBank/DDBJ whole genome shotgun (WGS) entry which is preliminary data.</text>
</comment>
<keyword evidence="3" id="KW-1185">Reference proteome</keyword>
<feature type="region of interest" description="Disordered" evidence="1">
    <location>
        <begin position="41"/>
        <end position="64"/>
    </location>
</feature>
<name>A0AAN6YZK7_9PEZI</name>
<organism evidence="2 3">
    <name type="scientific">Parathielavia appendiculata</name>
    <dbReference type="NCBI Taxonomy" id="2587402"/>
    <lineage>
        <taxon>Eukaryota</taxon>
        <taxon>Fungi</taxon>
        <taxon>Dikarya</taxon>
        <taxon>Ascomycota</taxon>
        <taxon>Pezizomycotina</taxon>
        <taxon>Sordariomycetes</taxon>
        <taxon>Sordariomycetidae</taxon>
        <taxon>Sordariales</taxon>
        <taxon>Chaetomiaceae</taxon>
        <taxon>Parathielavia</taxon>
    </lineage>
</organism>
<feature type="compositionally biased region" description="Basic residues" evidence="1">
    <location>
        <begin position="52"/>
        <end position="64"/>
    </location>
</feature>
<dbReference type="GeneID" id="87823214"/>
<gene>
    <name evidence="2" type="ORF">N657DRAFT_252860</name>
</gene>
<evidence type="ECO:0000256" key="1">
    <source>
        <dbReference type="SAM" id="MobiDB-lite"/>
    </source>
</evidence>
<evidence type="ECO:0000313" key="2">
    <source>
        <dbReference type="EMBL" id="KAK4119527.1"/>
    </source>
</evidence>
<reference evidence="2" key="2">
    <citation type="submission" date="2023-05" db="EMBL/GenBank/DDBJ databases">
        <authorList>
            <consortium name="Lawrence Berkeley National Laboratory"/>
            <person name="Steindorff A."/>
            <person name="Hensen N."/>
            <person name="Bonometti L."/>
            <person name="Westerberg I."/>
            <person name="Brannstrom I.O."/>
            <person name="Guillou S."/>
            <person name="Cros-Aarteil S."/>
            <person name="Calhoun S."/>
            <person name="Haridas S."/>
            <person name="Kuo A."/>
            <person name="Mondo S."/>
            <person name="Pangilinan J."/>
            <person name="Riley R."/>
            <person name="Labutti K."/>
            <person name="Andreopoulos B."/>
            <person name="Lipzen A."/>
            <person name="Chen C."/>
            <person name="Yanf M."/>
            <person name="Daum C."/>
            <person name="Ng V."/>
            <person name="Clum A."/>
            <person name="Ohm R."/>
            <person name="Martin F."/>
            <person name="Silar P."/>
            <person name="Natvig D."/>
            <person name="Lalanne C."/>
            <person name="Gautier V."/>
            <person name="Ament-Velasquez S.L."/>
            <person name="Kruys A."/>
            <person name="Hutchinson M.I."/>
            <person name="Powell A.J."/>
            <person name="Barry K."/>
            <person name="Miller A.N."/>
            <person name="Grigoriev I.V."/>
            <person name="Debuchy R."/>
            <person name="Gladieux P."/>
            <person name="Thoren M.H."/>
            <person name="Johannesson H."/>
        </authorList>
    </citation>
    <scope>NUCLEOTIDE SEQUENCE</scope>
    <source>
        <strain evidence="2">CBS 731.68</strain>
    </source>
</reference>
<proteinExistence type="predicted"/>
<dbReference type="AlphaFoldDB" id="A0AAN6YZK7"/>
<protein>
    <submittedName>
        <fullName evidence="2">Uncharacterized protein</fullName>
    </submittedName>
</protein>